<dbReference type="EMBL" id="CP060636">
    <property type="protein sequence ID" value="QNM11675.1"/>
    <property type="molecule type" value="Genomic_DNA"/>
</dbReference>
<feature type="domain" description="Methyltransferase" evidence="2">
    <location>
        <begin position="36"/>
        <end position="129"/>
    </location>
</feature>
<evidence type="ECO:0000313" key="4">
    <source>
        <dbReference type="Proteomes" id="UP000515856"/>
    </source>
</evidence>
<name>A0A7G9GLJ3_9FIRM</name>
<dbReference type="SUPFAM" id="SSF53335">
    <property type="entry name" value="S-adenosyl-L-methionine-dependent methyltransferases"/>
    <property type="match status" value="1"/>
</dbReference>
<dbReference type="GO" id="GO:0032259">
    <property type="term" value="P:methylation"/>
    <property type="evidence" value="ECO:0007669"/>
    <property type="project" value="UniProtKB-KW"/>
</dbReference>
<dbReference type="KEGG" id="ehn:H9Q80_15705"/>
<dbReference type="CDD" id="cd02440">
    <property type="entry name" value="AdoMet_MTases"/>
    <property type="match status" value="1"/>
</dbReference>
<dbReference type="PANTHER" id="PTHR43861">
    <property type="entry name" value="TRANS-ACONITATE 2-METHYLTRANSFERASE-RELATED"/>
    <property type="match status" value="1"/>
</dbReference>
<sequence>MMYQVLAKYYDALVKDDEATAAWVDLIKAHMPKGDIMELACGSGEITIALSKEGYHVSASDLSQDMINAAKSKPGSEAISWSVMDMSEFEDEHTYDGILCLCDSFNYLLSDEQVDHMFTKVYEHLREHGVFIMDMHSMDRLDEFEEEYNEAGKIMSHEYQWTIYAVEDRIYQNFAFYDEEGRVTLEQHIQRVYDPLDIKTRLEKTGFQVEIYTDFTEEGICEGEKQFFICRKESL</sequence>
<evidence type="ECO:0000256" key="1">
    <source>
        <dbReference type="ARBA" id="ARBA00022679"/>
    </source>
</evidence>
<dbReference type="Pfam" id="PF13649">
    <property type="entry name" value="Methyltransf_25"/>
    <property type="match status" value="1"/>
</dbReference>
<proteinExistence type="predicted"/>
<keyword evidence="4" id="KW-1185">Reference proteome</keyword>
<dbReference type="RefSeq" id="WP_117452264.1">
    <property type="nucleotide sequence ID" value="NZ_CP060636.1"/>
</dbReference>
<dbReference type="InterPro" id="IPR029063">
    <property type="entry name" value="SAM-dependent_MTases_sf"/>
</dbReference>
<dbReference type="AlphaFoldDB" id="A0A7G9GLJ3"/>
<dbReference type="InterPro" id="IPR041698">
    <property type="entry name" value="Methyltransf_25"/>
</dbReference>
<protein>
    <submittedName>
        <fullName evidence="3">Class I SAM-dependent methyltransferase</fullName>
    </submittedName>
</protein>
<keyword evidence="1 3" id="KW-0808">Transferase</keyword>
<dbReference type="Gene3D" id="3.40.50.150">
    <property type="entry name" value="Vaccinia Virus protein VP39"/>
    <property type="match status" value="1"/>
</dbReference>
<keyword evidence="3" id="KW-0489">Methyltransferase</keyword>
<reference evidence="3 4" key="1">
    <citation type="submission" date="2020-08" db="EMBL/GenBank/DDBJ databases">
        <authorList>
            <person name="Liu C."/>
            <person name="Sun Q."/>
        </authorList>
    </citation>
    <scope>NUCLEOTIDE SEQUENCE [LARGE SCALE GENOMIC DNA]</scope>
    <source>
        <strain evidence="3 4">NSJ-61</strain>
    </source>
</reference>
<evidence type="ECO:0000259" key="2">
    <source>
        <dbReference type="Pfam" id="PF13649"/>
    </source>
</evidence>
<gene>
    <name evidence="3" type="ORF">H9Q80_15705</name>
</gene>
<dbReference type="GO" id="GO:0008168">
    <property type="term" value="F:methyltransferase activity"/>
    <property type="evidence" value="ECO:0007669"/>
    <property type="project" value="UniProtKB-KW"/>
</dbReference>
<organism evidence="3 4">
    <name type="scientific">[Eubacterium] hominis</name>
    <dbReference type="NCBI Taxonomy" id="2764325"/>
    <lineage>
        <taxon>Bacteria</taxon>
        <taxon>Bacillati</taxon>
        <taxon>Bacillota</taxon>
        <taxon>Erysipelotrichia</taxon>
        <taxon>Erysipelotrichales</taxon>
        <taxon>Erysipelotrichaceae</taxon>
        <taxon>Amedibacillus</taxon>
    </lineage>
</organism>
<evidence type="ECO:0000313" key="3">
    <source>
        <dbReference type="EMBL" id="QNM11675.1"/>
    </source>
</evidence>
<accession>A0A7G9GLJ3</accession>
<dbReference type="Proteomes" id="UP000515856">
    <property type="component" value="Chromosome"/>
</dbReference>
<dbReference type="Gene3D" id="2.20.25.110">
    <property type="entry name" value="S-adenosyl-L-methionine-dependent methyltransferases"/>
    <property type="match status" value="1"/>
</dbReference>